<dbReference type="SUPFAM" id="SSF50118">
    <property type="entry name" value="Cell growth inhibitor/plasmid maintenance toxic component"/>
    <property type="match status" value="1"/>
</dbReference>
<dbReference type="AlphaFoldDB" id="A0A2W4YNU4"/>
<organism evidence="3 4">
    <name type="scientific">Pseudanabaena frigida</name>
    <dbReference type="NCBI Taxonomy" id="945775"/>
    <lineage>
        <taxon>Bacteria</taxon>
        <taxon>Bacillati</taxon>
        <taxon>Cyanobacteriota</taxon>
        <taxon>Cyanophyceae</taxon>
        <taxon>Pseudanabaenales</taxon>
        <taxon>Pseudanabaenaceae</taxon>
        <taxon>Pseudanabaena</taxon>
    </lineage>
</organism>
<proteinExistence type="inferred from homology"/>
<evidence type="ECO:0000256" key="1">
    <source>
        <dbReference type="ARBA" id="ARBA00007521"/>
    </source>
</evidence>
<reference evidence="3 4" key="2">
    <citation type="submission" date="2018-06" db="EMBL/GenBank/DDBJ databases">
        <title>Metagenomic assembly of (sub)arctic Cyanobacteria and their associated microbiome from non-axenic cultures.</title>
        <authorList>
            <person name="Baurain D."/>
        </authorList>
    </citation>
    <scope>NUCLEOTIDE SEQUENCE [LARGE SCALE GENOMIC DNA]</scope>
    <source>
        <strain evidence="3">ULC066bin1</strain>
    </source>
</reference>
<dbReference type="EMBL" id="QBML01000002">
    <property type="protein sequence ID" value="PZO44628.1"/>
    <property type="molecule type" value="Genomic_DNA"/>
</dbReference>
<dbReference type="Gene3D" id="2.30.30.110">
    <property type="match status" value="1"/>
</dbReference>
<comment type="caution">
    <text evidence="3">The sequence shown here is derived from an EMBL/GenBank/DDBJ whole genome shotgun (WGS) entry which is preliminary data.</text>
</comment>
<keyword evidence="2" id="KW-1277">Toxin-antitoxin system</keyword>
<dbReference type="InterPro" id="IPR003477">
    <property type="entry name" value="PemK-like"/>
</dbReference>
<evidence type="ECO:0000256" key="2">
    <source>
        <dbReference type="ARBA" id="ARBA00022649"/>
    </source>
</evidence>
<sequence length="115" mass="12813">MVTFKQFDVVIVPFPFTDTANQKRRPALVISDHSIFNATMSRSVMAMITTASHVPWALDVNILDLPSTGLTHPSIIRMKLFTLDDVLVIKRIGALSQADREATGRAIAQLFKLNF</sequence>
<evidence type="ECO:0000313" key="3">
    <source>
        <dbReference type="EMBL" id="PZO44628.1"/>
    </source>
</evidence>
<name>A0A2W4YNU4_9CYAN</name>
<accession>A0A2W4YNU4</accession>
<comment type="similarity">
    <text evidence="1">Belongs to the PemK/MazF family.</text>
</comment>
<dbReference type="Pfam" id="PF02452">
    <property type="entry name" value="PemK_toxin"/>
    <property type="match status" value="1"/>
</dbReference>
<dbReference type="InterPro" id="IPR011067">
    <property type="entry name" value="Plasmid_toxin/cell-grow_inhib"/>
</dbReference>
<reference evidence="3 4" key="1">
    <citation type="submission" date="2018-04" db="EMBL/GenBank/DDBJ databases">
        <authorList>
            <person name="Go L.Y."/>
            <person name="Mitchell J.A."/>
        </authorList>
    </citation>
    <scope>NUCLEOTIDE SEQUENCE [LARGE SCALE GENOMIC DNA]</scope>
    <source>
        <strain evidence="3">ULC066bin1</strain>
    </source>
</reference>
<dbReference type="Proteomes" id="UP000249467">
    <property type="component" value="Unassembled WGS sequence"/>
</dbReference>
<dbReference type="GO" id="GO:0003677">
    <property type="term" value="F:DNA binding"/>
    <property type="evidence" value="ECO:0007669"/>
    <property type="project" value="InterPro"/>
</dbReference>
<protein>
    <submittedName>
        <fullName evidence="3">Transcriptional regulator</fullName>
    </submittedName>
</protein>
<gene>
    <name evidence="3" type="ORF">DCF19_01775</name>
</gene>
<evidence type="ECO:0000313" key="4">
    <source>
        <dbReference type="Proteomes" id="UP000249467"/>
    </source>
</evidence>